<accession>A0ABC8EBQ4</accession>
<reference evidence="2 3" key="1">
    <citation type="submission" date="2022-09" db="EMBL/GenBank/DDBJ databases">
        <title>complete genome sequences of Clostridium tetani str. KHSU-234311-028 isolated from soil.</title>
        <authorList>
            <person name="Sekizuka T."/>
            <person name="Shitada C."/>
            <person name="Takahashi M."/>
            <person name="Kuroda M."/>
        </authorList>
    </citation>
    <scope>NUCLEOTIDE SEQUENCE [LARGE SCALE GENOMIC DNA]</scope>
    <source>
        <strain evidence="2 3">KHSU-234311-028</strain>
    </source>
</reference>
<gene>
    <name evidence="2" type="ORF">K234311028_12610</name>
</gene>
<protein>
    <recommendedName>
        <fullName evidence="1">YqbQ/XkdQ domain-containing protein</fullName>
    </recommendedName>
</protein>
<feature type="domain" description="YqbQ/XkdQ" evidence="1">
    <location>
        <begin position="62"/>
        <end position="310"/>
    </location>
</feature>
<organism evidence="2 3">
    <name type="scientific">Clostridium tetani</name>
    <dbReference type="NCBI Taxonomy" id="1513"/>
    <lineage>
        <taxon>Bacteria</taxon>
        <taxon>Bacillati</taxon>
        <taxon>Bacillota</taxon>
        <taxon>Clostridia</taxon>
        <taxon>Eubacteriales</taxon>
        <taxon>Clostridiaceae</taxon>
        <taxon>Clostridium</taxon>
    </lineage>
</organism>
<dbReference type="AlphaFoldDB" id="A0ABC8EBQ4"/>
<evidence type="ECO:0000313" key="2">
    <source>
        <dbReference type="EMBL" id="BDR81015.1"/>
    </source>
</evidence>
<evidence type="ECO:0000259" key="1">
    <source>
        <dbReference type="Pfam" id="PF24032"/>
    </source>
</evidence>
<dbReference type="RefSeq" id="WP_317724969.1">
    <property type="nucleotide sequence ID" value="NZ_AP026818.1"/>
</dbReference>
<name>A0ABC8EBQ4_CLOTA</name>
<dbReference type="EMBL" id="AP026818">
    <property type="protein sequence ID" value="BDR81015.1"/>
    <property type="molecule type" value="Genomic_DNA"/>
</dbReference>
<dbReference type="Proteomes" id="UP001321763">
    <property type="component" value="Chromosome"/>
</dbReference>
<evidence type="ECO:0000313" key="3">
    <source>
        <dbReference type="Proteomes" id="UP001321763"/>
    </source>
</evidence>
<dbReference type="InterPro" id="IPR056937">
    <property type="entry name" value="YqbQ/XkdQ"/>
</dbReference>
<sequence>MADIIFKDKYKIENFNEGIQLSESIDGIAYTVNIDLIEIDEFKKLGLVKASPIQIWDTDYETKKQVLLFKGMAWGVNKSRRDKRVRLICKERTIYLDQSEEEYLFPAGQTATQRAIQYCKDWSIPQGVLAGTSIPLSKAMYRNNTIYDMMKKDLKETAQKGGKLFKFRMSSGKLDIVELGSNKTVWKLESIAEDIEEQSSLDGMVTQVKVLGKQKENKKTPVIGVYKNNLNICKYGAIQKIVQDDKIKNGDEAKKKAVSLFNSGKETVRVSGIDINTIRAGDKVSLDEKLLYVIDVTHNLGSIGKMDLNLGTLEYIRREFFSGD</sequence>
<dbReference type="Pfam" id="PF24032">
    <property type="entry name" value="YQBQ"/>
    <property type="match status" value="1"/>
</dbReference>
<proteinExistence type="predicted"/>